<dbReference type="Proteomes" id="UP001589707">
    <property type="component" value="Unassembled WGS sequence"/>
</dbReference>
<feature type="domain" description="4Fe-4S Wbl-type" evidence="1">
    <location>
        <begin position="1"/>
        <end position="57"/>
    </location>
</feature>
<dbReference type="RefSeq" id="WP_376839902.1">
    <property type="nucleotide sequence ID" value="NZ_JBHMAU010000046.1"/>
</dbReference>
<name>A0ABV5X134_9MICO</name>
<reference evidence="2 3" key="1">
    <citation type="submission" date="2024-09" db="EMBL/GenBank/DDBJ databases">
        <authorList>
            <person name="Sun Q."/>
            <person name="Mori K."/>
        </authorList>
    </citation>
    <scope>NUCLEOTIDE SEQUENCE [LARGE SCALE GENOMIC DNA]</scope>
    <source>
        <strain evidence="2 3">JCM 11683</strain>
    </source>
</reference>
<dbReference type="Pfam" id="PF02467">
    <property type="entry name" value="Whib"/>
    <property type="match status" value="1"/>
</dbReference>
<keyword evidence="3" id="KW-1185">Reference proteome</keyword>
<dbReference type="EMBL" id="JBHMAU010000046">
    <property type="protein sequence ID" value="MFB9776159.1"/>
    <property type="molecule type" value="Genomic_DNA"/>
</dbReference>
<protein>
    <submittedName>
        <fullName evidence="2">WhiB family transcriptional regulator</fullName>
    </submittedName>
</protein>
<sequence length="103" mass="11585">MSRDVELFFTPGYEQAAIRACEQCPIREACLAEAMQAERPSLRFGIFGGLTPEERTELWRVTRACADCGQSLAGEAVGRKRCEPCQAVHRRETKRAWRPEVAA</sequence>
<dbReference type="PROSITE" id="PS51674">
    <property type="entry name" value="4FE4S_WBL"/>
    <property type="match status" value="1"/>
</dbReference>
<organism evidence="2 3">
    <name type="scientific">Brevibacterium otitidis</name>
    <dbReference type="NCBI Taxonomy" id="53364"/>
    <lineage>
        <taxon>Bacteria</taxon>
        <taxon>Bacillati</taxon>
        <taxon>Actinomycetota</taxon>
        <taxon>Actinomycetes</taxon>
        <taxon>Micrococcales</taxon>
        <taxon>Brevibacteriaceae</taxon>
        <taxon>Brevibacterium</taxon>
    </lineage>
</organism>
<evidence type="ECO:0000313" key="2">
    <source>
        <dbReference type="EMBL" id="MFB9776159.1"/>
    </source>
</evidence>
<proteinExistence type="predicted"/>
<accession>A0ABV5X134</accession>
<evidence type="ECO:0000313" key="3">
    <source>
        <dbReference type="Proteomes" id="UP001589707"/>
    </source>
</evidence>
<evidence type="ECO:0000259" key="1">
    <source>
        <dbReference type="PROSITE" id="PS51674"/>
    </source>
</evidence>
<dbReference type="InterPro" id="IPR034768">
    <property type="entry name" value="4FE4S_WBL"/>
</dbReference>
<gene>
    <name evidence="2" type="ORF">ACFFN1_07050</name>
</gene>
<comment type="caution">
    <text evidence="2">The sequence shown here is derived from an EMBL/GenBank/DDBJ whole genome shotgun (WGS) entry which is preliminary data.</text>
</comment>